<dbReference type="STRING" id="2017.SAMN05444320_108120"/>
<reference evidence="1 2" key="1">
    <citation type="submission" date="2016-11" db="EMBL/GenBank/DDBJ databases">
        <authorList>
            <person name="Jaros S."/>
            <person name="Januszkiewicz K."/>
            <person name="Wedrychowicz H."/>
        </authorList>
    </citation>
    <scope>NUCLEOTIDE SEQUENCE [LARGE SCALE GENOMIC DNA]</scope>
    <source>
        <strain evidence="1 2">DSM 44523</strain>
    </source>
</reference>
<keyword evidence="2" id="KW-1185">Reference proteome</keyword>
<dbReference type="RefSeq" id="WP_073487102.1">
    <property type="nucleotide sequence ID" value="NZ_FQVN01000008.1"/>
</dbReference>
<evidence type="ECO:0000313" key="2">
    <source>
        <dbReference type="Proteomes" id="UP000184501"/>
    </source>
</evidence>
<dbReference type="AlphaFoldDB" id="A0A1M5J4D6"/>
<dbReference type="OrthoDB" id="7186376at2"/>
<evidence type="ECO:0008006" key="3">
    <source>
        <dbReference type="Google" id="ProtNLM"/>
    </source>
</evidence>
<dbReference type="InterPro" id="IPR011473">
    <property type="entry name" value="DUF1579"/>
</dbReference>
<dbReference type="EMBL" id="FQVN01000008">
    <property type="protein sequence ID" value="SHG35169.1"/>
    <property type="molecule type" value="Genomic_DNA"/>
</dbReference>
<gene>
    <name evidence="1" type="ORF">SAMN05444320_108120</name>
</gene>
<accession>A0A1M5J4D6</accession>
<sequence length="154" mass="16747">MGEVRPGPAHERLGVLVGEWVGEEEFAATPWAPAGTARSRHSLRSGVGGLAVVHDYEQARGGGDPFLGHGFFTVDPGTGEVVWFFLDSTGFPPDTPLRGDWDGEGVLRLAKTTPRGQARHVFRFHGDAFEHEIDVRLGDAAAFSPFARGRFHRV</sequence>
<dbReference type="Proteomes" id="UP000184501">
    <property type="component" value="Unassembled WGS sequence"/>
</dbReference>
<protein>
    <recommendedName>
        <fullName evidence="3">DUF1579 domain-containing protein</fullName>
    </recommendedName>
</protein>
<dbReference type="Pfam" id="PF07617">
    <property type="entry name" value="DUF1579"/>
    <property type="match status" value="1"/>
</dbReference>
<proteinExistence type="predicted"/>
<evidence type="ECO:0000313" key="1">
    <source>
        <dbReference type="EMBL" id="SHG35169.1"/>
    </source>
</evidence>
<organism evidence="1 2">
    <name type="scientific">Streptoalloteichus hindustanus</name>
    <dbReference type="NCBI Taxonomy" id="2017"/>
    <lineage>
        <taxon>Bacteria</taxon>
        <taxon>Bacillati</taxon>
        <taxon>Actinomycetota</taxon>
        <taxon>Actinomycetes</taxon>
        <taxon>Pseudonocardiales</taxon>
        <taxon>Pseudonocardiaceae</taxon>
        <taxon>Streptoalloteichus</taxon>
    </lineage>
</organism>
<name>A0A1M5J4D6_STRHI</name>